<reference evidence="4" key="1">
    <citation type="submission" date="2023-01" db="EMBL/GenBank/DDBJ databases">
        <title>Genome assembly of the deep-sea coral Lophelia pertusa.</title>
        <authorList>
            <person name="Herrera S."/>
            <person name="Cordes E."/>
        </authorList>
    </citation>
    <scope>NUCLEOTIDE SEQUENCE</scope>
    <source>
        <strain evidence="4">USNM1676648</strain>
        <tissue evidence="4">Polyp</tissue>
    </source>
</reference>
<evidence type="ECO:0000313" key="4">
    <source>
        <dbReference type="EMBL" id="KAJ7386507.1"/>
    </source>
</evidence>
<evidence type="ECO:0000313" key="5">
    <source>
        <dbReference type="Proteomes" id="UP001163046"/>
    </source>
</evidence>
<gene>
    <name evidence="4" type="primary">HOOK3_1</name>
    <name evidence="4" type="ORF">OS493_008642</name>
</gene>
<dbReference type="GO" id="GO:0008017">
    <property type="term" value="F:microtubule binding"/>
    <property type="evidence" value="ECO:0007669"/>
    <property type="project" value="InterPro"/>
</dbReference>
<keyword evidence="1" id="KW-0175">Coiled coil</keyword>
<dbReference type="GO" id="GO:0031122">
    <property type="term" value="P:cytoplasmic microtubule organization"/>
    <property type="evidence" value="ECO:0007669"/>
    <property type="project" value="InterPro"/>
</dbReference>
<proteinExistence type="predicted"/>
<evidence type="ECO:0000256" key="2">
    <source>
        <dbReference type="SAM" id="MobiDB-lite"/>
    </source>
</evidence>
<keyword evidence="5" id="KW-1185">Reference proteome</keyword>
<feature type="coiled-coil region" evidence="1">
    <location>
        <begin position="107"/>
        <end position="134"/>
    </location>
</feature>
<feature type="region of interest" description="Disordered" evidence="2">
    <location>
        <begin position="83"/>
        <end position="105"/>
    </location>
</feature>
<protein>
    <submittedName>
        <fullName evidence="4">Protein Hook 3</fullName>
    </submittedName>
</protein>
<comment type="caution">
    <text evidence="4">The sequence shown here is derived from an EMBL/GenBank/DDBJ whole genome shotgun (WGS) entry which is preliminary data.</text>
</comment>
<dbReference type="OrthoDB" id="49395at2759"/>
<dbReference type="Pfam" id="PF05622">
    <property type="entry name" value="HOOK"/>
    <property type="match status" value="1"/>
</dbReference>
<feature type="compositionally biased region" description="Polar residues" evidence="2">
    <location>
        <begin position="83"/>
        <end position="92"/>
    </location>
</feature>
<dbReference type="EMBL" id="MU825876">
    <property type="protein sequence ID" value="KAJ7386507.1"/>
    <property type="molecule type" value="Genomic_DNA"/>
</dbReference>
<feature type="region of interest" description="Disordered" evidence="2">
    <location>
        <begin position="37"/>
        <end position="62"/>
    </location>
</feature>
<feature type="compositionally biased region" description="Basic and acidic residues" evidence="2">
    <location>
        <begin position="51"/>
        <end position="62"/>
    </location>
</feature>
<dbReference type="Proteomes" id="UP001163046">
    <property type="component" value="Unassembled WGS sequence"/>
</dbReference>
<feature type="domain" description="Hook C-terminal" evidence="3">
    <location>
        <begin position="46"/>
        <end position="137"/>
    </location>
</feature>
<evidence type="ECO:0000259" key="3">
    <source>
        <dbReference type="Pfam" id="PF05622"/>
    </source>
</evidence>
<dbReference type="InterPro" id="IPR008636">
    <property type="entry name" value="Hook_C"/>
</dbReference>
<dbReference type="AlphaFoldDB" id="A0A9W9ZRQ5"/>
<name>A0A9W9ZRQ5_9CNID</name>
<organism evidence="4 5">
    <name type="scientific">Desmophyllum pertusum</name>
    <dbReference type="NCBI Taxonomy" id="174260"/>
    <lineage>
        <taxon>Eukaryota</taxon>
        <taxon>Metazoa</taxon>
        <taxon>Cnidaria</taxon>
        <taxon>Anthozoa</taxon>
        <taxon>Hexacorallia</taxon>
        <taxon>Scleractinia</taxon>
        <taxon>Caryophylliina</taxon>
        <taxon>Caryophylliidae</taxon>
        <taxon>Desmophyllum</taxon>
    </lineage>
</organism>
<sequence length="142" mass="16593">MSVPFSDLSVFELYDPLACYFIFRFISYRFRSPTCKGEQTRQSLRPRKAKEKVSNLDGENERLRQERVKLKEENEELQLAQVTGSPMRQLTPGTPPNDDFDLGGPISPEVKERILRLEHENKKLKNKCKGNKKNRISFSRVF</sequence>
<accession>A0A9W9ZRQ5</accession>
<evidence type="ECO:0000256" key="1">
    <source>
        <dbReference type="SAM" id="Coils"/>
    </source>
</evidence>